<protein>
    <submittedName>
        <fullName evidence="1">CB069 protein</fullName>
    </submittedName>
</protein>
<dbReference type="InterPro" id="IPR018881">
    <property type="entry name" value="C2orf69_mit"/>
</dbReference>
<accession>A0A8X7X0D7</accession>
<dbReference type="PANTHER" id="PTHR31296:SF1">
    <property type="entry name" value="MITOCHONDRIAL PROTEIN C2ORF69"/>
    <property type="match status" value="1"/>
</dbReference>
<dbReference type="AlphaFoldDB" id="A0A8X7X0D7"/>
<dbReference type="OrthoDB" id="419333at2759"/>
<name>A0A8X7X0D7_POLSE</name>
<sequence>MFGPRAVVALSAVAFVRNMNASATTAAPEVPGLLRLHAVRGCEVRRCNEMLLLRPGGDSPTSGRHVLYFPGDIQNFHEVMASHHDNRQWLPWSLENVAVKLSKHFPGSHVWVIRASRMYLHKFSCYDNFVESSLFGAPEHSSGYGAFRHLQALFVHAFELAKNPLDSVGINGSAACAGASNSCYESQKSSSCNQPFVMNSSLPANLTLTLVGFSKGCVVLNQLLYELAGARANSMTSSFVKHITDMYWLDGGHPGGSDTWVTKTEVLKELASSGIAVHCHVTPYEVRDPMRAWVGNEHSKFAQTLKELGAPIVNVVHFMNEKPSLENHFRVLEMISNEEV</sequence>
<feature type="non-terminal residue" evidence="1">
    <location>
        <position position="340"/>
    </location>
</feature>
<keyword evidence="2" id="KW-1185">Reference proteome</keyword>
<dbReference type="PANTHER" id="PTHR31296">
    <property type="entry name" value="UPF0565 PROTEIN C2ORF69"/>
    <property type="match status" value="1"/>
</dbReference>
<gene>
    <name evidence="1" type="ORF">GTO96_0019057</name>
</gene>
<reference evidence="1 2" key="1">
    <citation type="journal article" date="2021" name="Cell">
        <title>Tracing the genetic footprints of vertebrate landing in non-teleost ray-finned fishes.</title>
        <authorList>
            <person name="Bi X."/>
            <person name="Wang K."/>
            <person name="Yang L."/>
            <person name="Pan H."/>
            <person name="Jiang H."/>
            <person name="Wei Q."/>
            <person name="Fang M."/>
            <person name="Yu H."/>
            <person name="Zhu C."/>
            <person name="Cai Y."/>
            <person name="He Y."/>
            <person name="Gan X."/>
            <person name="Zeng H."/>
            <person name="Yu D."/>
            <person name="Zhu Y."/>
            <person name="Jiang H."/>
            <person name="Qiu Q."/>
            <person name="Yang H."/>
            <person name="Zhang Y.E."/>
            <person name="Wang W."/>
            <person name="Zhu M."/>
            <person name="He S."/>
            <person name="Zhang G."/>
        </authorList>
    </citation>
    <scope>NUCLEOTIDE SEQUENCE [LARGE SCALE GENOMIC DNA]</scope>
    <source>
        <strain evidence="1">Bchr_013</strain>
    </source>
</reference>
<evidence type="ECO:0000313" key="2">
    <source>
        <dbReference type="Proteomes" id="UP000886611"/>
    </source>
</evidence>
<dbReference type="EMBL" id="JAATIS010005477">
    <property type="protein sequence ID" value="KAG2458949.1"/>
    <property type="molecule type" value="Genomic_DNA"/>
</dbReference>
<feature type="non-terminal residue" evidence="1">
    <location>
        <position position="1"/>
    </location>
</feature>
<dbReference type="Proteomes" id="UP000886611">
    <property type="component" value="Unassembled WGS sequence"/>
</dbReference>
<comment type="caution">
    <text evidence="1">The sequence shown here is derived from an EMBL/GenBank/DDBJ whole genome shotgun (WGS) entry which is preliminary data.</text>
</comment>
<dbReference type="Pfam" id="PF10561">
    <property type="entry name" value="C2orf69"/>
    <property type="match status" value="1"/>
</dbReference>
<proteinExistence type="predicted"/>
<evidence type="ECO:0000313" key="1">
    <source>
        <dbReference type="EMBL" id="KAG2458949.1"/>
    </source>
</evidence>
<dbReference type="GO" id="GO:0005739">
    <property type="term" value="C:mitochondrion"/>
    <property type="evidence" value="ECO:0007669"/>
    <property type="project" value="TreeGrafter"/>
</dbReference>
<organism evidence="1 2">
    <name type="scientific">Polypterus senegalus</name>
    <name type="common">Senegal bichir</name>
    <dbReference type="NCBI Taxonomy" id="55291"/>
    <lineage>
        <taxon>Eukaryota</taxon>
        <taxon>Metazoa</taxon>
        <taxon>Chordata</taxon>
        <taxon>Craniata</taxon>
        <taxon>Vertebrata</taxon>
        <taxon>Euteleostomi</taxon>
        <taxon>Actinopterygii</taxon>
        <taxon>Polypteriformes</taxon>
        <taxon>Polypteridae</taxon>
        <taxon>Polypterus</taxon>
    </lineage>
</organism>